<evidence type="ECO:0000256" key="1">
    <source>
        <dbReference type="ARBA" id="ARBA00004141"/>
    </source>
</evidence>
<comment type="subcellular location">
    <subcellularLocation>
        <location evidence="1">Membrane</location>
        <topology evidence="1">Multi-pass membrane protein</topology>
    </subcellularLocation>
</comment>
<keyword evidence="4 6" id="KW-0472">Membrane</keyword>
<feature type="transmembrane region" description="Helical" evidence="6">
    <location>
        <begin position="103"/>
        <end position="125"/>
    </location>
</feature>
<keyword evidence="8" id="KW-1185">Reference proteome</keyword>
<sequence length="349" mass="39440">MRSTMKFNTFKRVKKLTNQEILTEIELLEKVDYTALFNKEIPYHIFGYVHTFRVISDGLHLSLLKQFVGGLLAGIWISFAYTAISFSTYSIDNSSVAKILTGFIFIGSMVLILFLGGGFLTAYLWYSRAMFKGVEKWSVFLKACWWVYLGNITGIGFFVAIFYLSDGYASDDNLLLTKIYENYGLNKMGIIGNRLKTSSAISGTDVFKTIGTVFGSAVLCGLLICVAIQGSKSTKGDIVASIMVLACIVVFFGIGGYQHCVANWYAAWVIIFMTLDNQQELLTLTFNNNTFWWYILINIFPSIIGNFVGSLIIGLFMSWFNADYDHLLIKNARLNFLKETLKMRDNRDK</sequence>
<comment type="similarity">
    <text evidence="5">Belongs to the FNT transporter (TC 1.A.16) family.</text>
</comment>
<dbReference type="Proteomes" id="UP000233419">
    <property type="component" value="Chromosome"/>
</dbReference>
<dbReference type="AlphaFoldDB" id="A0A2K9BRU1"/>
<evidence type="ECO:0000313" key="8">
    <source>
        <dbReference type="Proteomes" id="UP000233419"/>
    </source>
</evidence>
<dbReference type="InterPro" id="IPR023271">
    <property type="entry name" value="Aquaporin-like"/>
</dbReference>
<reference evidence="7 8" key="1">
    <citation type="submission" date="2017-12" db="EMBL/GenBank/DDBJ databases">
        <title>Mesoplasma syrphidae YJS, Complete Genome.</title>
        <authorList>
            <person name="Knight T.F."/>
            <person name="Citino T."/>
            <person name="Rubinstein R."/>
            <person name="Neuschaefer Z."/>
        </authorList>
    </citation>
    <scope>NUCLEOTIDE SEQUENCE [LARGE SCALE GENOMIC DNA]</scope>
    <source>
        <strain evidence="7 8">YJS</strain>
    </source>
</reference>
<evidence type="ECO:0000256" key="4">
    <source>
        <dbReference type="ARBA" id="ARBA00023136"/>
    </source>
</evidence>
<dbReference type="KEGG" id="msyr:CXP39_02845"/>
<evidence type="ECO:0000256" key="5">
    <source>
        <dbReference type="ARBA" id="ARBA00049660"/>
    </source>
</evidence>
<evidence type="ECO:0008006" key="9">
    <source>
        <dbReference type="Google" id="ProtNLM"/>
    </source>
</evidence>
<protein>
    <recommendedName>
        <fullName evidence="9">Formate/nitrite transporter family protein</fullName>
    </recommendedName>
</protein>
<evidence type="ECO:0000256" key="6">
    <source>
        <dbReference type="SAM" id="Phobius"/>
    </source>
</evidence>
<dbReference type="InterPro" id="IPR000292">
    <property type="entry name" value="For/NO2_transpt"/>
</dbReference>
<evidence type="ECO:0000313" key="7">
    <source>
        <dbReference type="EMBL" id="AUF83722.1"/>
    </source>
</evidence>
<dbReference type="GO" id="GO:0005886">
    <property type="term" value="C:plasma membrane"/>
    <property type="evidence" value="ECO:0007669"/>
    <property type="project" value="TreeGrafter"/>
</dbReference>
<dbReference type="PANTHER" id="PTHR30520">
    <property type="entry name" value="FORMATE TRANSPORTER-RELATED"/>
    <property type="match status" value="1"/>
</dbReference>
<accession>A0A2K9BRU1</accession>
<feature type="transmembrane region" description="Helical" evidence="6">
    <location>
        <begin position="238"/>
        <end position="271"/>
    </location>
</feature>
<dbReference type="PANTHER" id="PTHR30520:SF6">
    <property type="entry name" value="FORMATE_NITRATE FAMILY TRANSPORTER (EUROFUNG)"/>
    <property type="match status" value="1"/>
</dbReference>
<organism evidence="7 8">
    <name type="scientific">Mesoplasma syrphidae</name>
    <dbReference type="NCBI Taxonomy" id="225999"/>
    <lineage>
        <taxon>Bacteria</taxon>
        <taxon>Bacillati</taxon>
        <taxon>Mycoplasmatota</taxon>
        <taxon>Mollicutes</taxon>
        <taxon>Entomoplasmatales</taxon>
        <taxon>Entomoplasmataceae</taxon>
        <taxon>Mesoplasma</taxon>
    </lineage>
</organism>
<dbReference type="Pfam" id="PF01226">
    <property type="entry name" value="Form_Nir_trans"/>
    <property type="match status" value="1"/>
</dbReference>
<dbReference type="GO" id="GO:0015707">
    <property type="term" value="P:nitrite transport"/>
    <property type="evidence" value="ECO:0007669"/>
    <property type="project" value="TreeGrafter"/>
</dbReference>
<feature type="transmembrane region" description="Helical" evidence="6">
    <location>
        <begin position="67"/>
        <end position="91"/>
    </location>
</feature>
<gene>
    <name evidence="7" type="ORF">CXP39_02845</name>
</gene>
<proteinExistence type="inferred from homology"/>
<evidence type="ECO:0000256" key="2">
    <source>
        <dbReference type="ARBA" id="ARBA00022692"/>
    </source>
</evidence>
<keyword evidence="2 6" id="KW-0812">Transmembrane</keyword>
<feature type="transmembrane region" description="Helical" evidence="6">
    <location>
        <begin position="206"/>
        <end position="226"/>
    </location>
</feature>
<name>A0A2K9BRU1_9MOLU</name>
<feature type="transmembrane region" description="Helical" evidence="6">
    <location>
        <begin position="145"/>
        <end position="165"/>
    </location>
</feature>
<evidence type="ECO:0000256" key="3">
    <source>
        <dbReference type="ARBA" id="ARBA00022989"/>
    </source>
</evidence>
<feature type="transmembrane region" description="Helical" evidence="6">
    <location>
        <begin position="291"/>
        <end position="320"/>
    </location>
</feature>
<dbReference type="Gene3D" id="1.20.1080.10">
    <property type="entry name" value="Glycerol uptake facilitator protein"/>
    <property type="match status" value="1"/>
</dbReference>
<dbReference type="GO" id="GO:0015513">
    <property type="term" value="F:high-affinity secondary active nitrite transmembrane transporter activity"/>
    <property type="evidence" value="ECO:0007669"/>
    <property type="project" value="TreeGrafter"/>
</dbReference>
<dbReference type="EMBL" id="CP025257">
    <property type="protein sequence ID" value="AUF83722.1"/>
    <property type="molecule type" value="Genomic_DNA"/>
</dbReference>
<keyword evidence="3 6" id="KW-1133">Transmembrane helix</keyword>